<dbReference type="EMBL" id="MU118584">
    <property type="protein sequence ID" value="KAF9642239.1"/>
    <property type="molecule type" value="Genomic_DNA"/>
</dbReference>
<protein>
    <submittedName>
        <fullName evidence="1">Uncharacterized protein</fullName>
    </submittedName>
</protein>
<proteinExistence type="predicted"/>
<gene>
    <name evidence="1" type="ORF">BDM02DRAFT_3193624</name>
</gene>
<keyword evidence="2" id="KW-1185">Reference proteome</keyword>
<organism evidence="1 2">
    <name type="scientific">Thelephora ganbajun</name>
    <name type="common">Ganba fungus</name>
    <dbReference type="NCBI Taxonomy" id="370292"/>
    <lineage>
        <taxon>Eukaryota</taxon>
        <taxon>Fungi</taxon>
        <taxon>Dikarya</taxon>
        <taxon>Basidiomycota</taxon>
        <taxon>Agaricomycotina</taxon>
        <taxon>Agaricomycetes</taxon>
        <taxon>Thelephorales</taxon>
        <taxon>Thelephoraceae</taxon>
        <taxon>Thelephora</taxon>
    </lineage>
</organism>
<accession>A0ACB6YY99</accession>
<dbReference type="Proteomes" id="UP000886501">
    <property type="component" value="Unassembled WGS sequence"/>
</dbReference>
<name>A0ACB6YY99_THEGA</name>
<reference evidence="1" key="1">
    <citation type="submission" date="2019-10" db="EMBL/GenBank/DDBJ databases">
        <authorList>
            <consortium name="DOE Joint Genome Institute"/>
            <person name="Kuo A."/>
            <person name="Miyauchi S."/>
            <person name="Kiss E."/>
            <person name="Drula E."/>
            <person name="Kohler A."/>
            <person name="Sanchez-Garcia M."/>
            <person name="Andreopoulos B."/>
            <person name="Barry K.W."/>
            <person name="Bonito G."/>
            <person name="Buee M."/>
            <person name="Carver A."/>
            <person name="Chen C."/>
            <person name="Cichocki N."/>
            <person name="Clum A."/>
            <person name="Culley D."/>
            <person name="Crous P.W."/>
            <person name="Fauchery L."/>
            <person name="Girlanda M."/>
            <person name="Hayes R."/>
            <person name="Keri Z."/>
            <person name="Labutti K."/>
            <person name="Lipzen A."/>
            <person name="Lombard V."/>
            <person name="Magnuson J."/>
            <person name="Maillard F."/>
            <person name="Morin E."/>
            <person name="Murat C."/>
            <person name="Nolan M."/>
            <person name="Ohm R."/>
            <person name="Pangilinan J."/>
            <person name="Pereira M."/>
            <person name="Perotto S."/>
            <person name="Peter M."/>
            <person name="Riley R."/>
            <person name="Sitrit Y."/>
            <person name="Stielow B."/>
            <person name="Szollosi G."/>
            <person name="Zifcakova L."/>
            <person name="Stursova M."/>
            <person name="Spatafora J.W."/>
            <person name="Tedersoo L."/>
            <person name="Vaario L.-M."/>
            <person name="Yamada A."/>
            <person name="Yan M."/>
            <person name="Wang P."/>
            <person name="Xu J."/>
            <person name="Bruns T."/>
            <person name="Baldrian P."/>
            <person name="Vilgalys R."/>
            <person name="Henrissat B."/>
            <person name="Grigoriev I.V."/>
            <person name="Hibbett D."/>
            <person name="Nagy L.G."/>
            <person name="Martin F.M."/>
        </authorList>
    </citation>
    <scope>NUCLEOTIDE SEQUENCE</scope>
    <source>
        <strain evidence="1">P2</strain>
    </source>
</reference>
<reference evidence="1" key="2">
    <citation type="journal article" date="2020" name="Nat. Commun.">
        <title>Large-scale genome sequencing of mycorrhizal fungi provides insights into the early evolution of symbiotic traits.</title>
        <authorList>
            <person name="Miyauchi S."/>
            <person name="Kiss E."/>
            <person name="Kuo A."/>
            <person name="Drula E."/>
            <person name="Kohler A."/>
            <person name="Sanchez-Garcia M."/>
            <person name="Morin E."/>
            <person name="Andreopoulos B."/>
            <person name="Barry K.W."/>
            <person name="Bonito G."/>
            <person name="Buee M."/>
            <person name="Carver A."/>
            <person name="Chen C."/>
            <person name="Cichocki N."/>
            <person name="Clum A."/>
            <person name="Culley D."/>
            <person name="Crous P.W."/>
            <person name="Fauchery L."/>
            <person name="Girlanda M."/>
            <person name="Hayes R.D."/>
            <person name="Keri Z."/>
            <person name="LaButti K."/>
            <person name="Lipzen A."/>
            <person name="Lombard V."/>
            <person name="Magnuson J."/>
            <person name="Maillard F."/>
            <person name="Murat C."/>
            <person name="Nolan M."/>
            <person name="Ohm R.A."/>
            <person name="Pangilinan J."/>
            <person name="Pereira M.F."/>
            <person name="Perotto S."/>
            <person name="Peter M."/>
            <person name="Pfister S."/>
            <person name="Riley R."/>
            <person name="Sitrit Y."/>
            <person name="Stielow J.B."/>
            <person name="Szollosi G."/>
            <person name="Zifcakova L."/>
            <person name="Stursova M."/>
            <person name="Spatafora J.W."/>
            <person name="Tedersoo L."/>
            <person name="Vaario L.M."/>
            <person name="Yamada A."/>
            <person name="Yan M."/>
            <person name="Wang P."/>
            <person name="Xu J."/>
            <person name="Bruns T."/>
            <person name="Baldrian P."/>
            <person name="Vilgalys R."/>
            <person name="Dunand C."/>
            <person name="Henrissat B."/>
            <person name="Grigoriev I.V."/>
            <person name="Hibbett D."/>
            <person name="Nagy L.G."/>
            <person name="Martin F.M."/>
        </authorList>
    </citation>
    <scope>NUCLEOTIDE SEQUENCE</scope>
    <source>
        <strain evidence="1">P2</strain>
    </source>
</reference>
<evidence type="ECO:0000313" key="2">
    <source>
        <dbReference type="Proteomes" id="UP000886501"/>
    </source>
</evidence>
<comment type="caution">
    <text evidence="1">The sequence shown here is derived from an EMBL/GenBank/DDBJ whole genome shotgun (WGS) entry which is preliminary data.</text>
</comment>
<sequence length="88" mass="9898">MSESSNTKMMETIQEETTIPGELGRDIMHKEDRQEQEGLVNHHGVTLVHLRKAIAVSLHALVLQFRSIRNPAESHARVTNSPALFITL</sequence>
<evidence type="ECO:0000313" key="1">
    <source>
        <dbReference type="EMBL" id="KAF9642239.1"/>
    </source>
</evidence>